<organism evidence="2 3">
    <name type="scientific">Streptoalloteichus tenebrarius (strain ATCC 17920 / DSM 40477 / JCM 4838 / CBS 697.72 / NBRC 16177 / NCIMB 11028 / NRRL B-12390 / A12253. 1 / ISP 5477)</name>
    <name type="common">Streptomyces tenebrarius</name>
    <dbReference type="NCBI Taxonomy" id="1933"/>
    <lineage>
        <taxon>Bacteria</taxon>
        <taxon>Bacillati</taxon>
        <taxon>Actinomycetota</taxon>
        <taxon>Actinomycetes</taxon>
        <taxon>Pseudonocardiales</taxon>
        <taxon>Pseudonocardiaceae</taxon>
        <taxon>Streptoalloteichus</taxon>
    </lineage>
</organism>
<feature type="compositionally biased region" description="Basic and acidic residues" evidence="1">
    <location>
        <begin position="87"/>
        <end position="102"/>
    </location>
</feature>
<feature type="region of interest" description="Disordered" evidence="1">
    <location>
        <begin position="1"/>
        <end position="107"/>
    </location>
</feature>
<dbReference type="EMBL" id="JAMTCP010000026">
    <property type="protein sequence ID" value="MCP2260352.1"/>
    <property type="molecule type" value="Genomic_DNA"/>
</dbReference>
<sequence length="980" mass="105870">MGSGFTGVGFQSPRTEGFGPLGSQHSGFGPIGSRSHDLGPTGHRDDTPASPEQPSPTPDQRHEQPSWYDDGDDPFTATDPTPATPPSHHDDRHGKEGWDDGARFTADVDQAHADDVAAARDQARTTAGGLSLFDDSDRTSNFDRSSASQVPPDPHRFTVDIHGDADRARVGRTLLNPHELADIIRSDPRYQDGQPVRLLMCDAGRHDDGFAAKLAKELKAPVLAARSDVWVTSNGDVFASRAEHDGSGPKRPGWPPNGEWATFHPDGRVETHGSGDHDRPYPPGHKPDWAATAKDWDGPPALLSRRGTDAPPWPGQDGFPRDPYGRSPTPPPVFGGHPSGGPPPPGAQFGTNTWNQSGPSPHGPHPTHSDPRAGQYPPVRQPGAPYQGAPYQGGPYQGGWQDTSQVDRRHPPAPGVQPGPPVWGGQPATRPNYPNTPVPPGGPVPPGQQVQPPRQGYPPANVPPAYPLQQPRSGYTGARADASPTQPGAGRPPATNPWPPRNPGQPQGMRNQGGQPFGNQPYDGGAQGGHHLGNHPQGGSRPGYRGGPNHGDPYPRGAQGHGNQPPTARPAPPATNPVPAAPRPLQPGAERYHATGPQQPAPKPQHLDTAPHQGGGHPGAAEPGSRNDGVVNASSPTVGSPDELSGAAHPGAAPETPKPPRELTHSEIACNPRADLAIDAYAHEHGMTREEVWNKIQIGRLGITEDLRIFEKRRQTPAEALERPDDLSVEYLNQVIQHRRANERRGVEDYESQKLPPFEAGCPDNELPSHMRRRMPRDAVADTLDRVNPDDVHLIYPGDGGGMWRDLSEGDAFLRPENAIFRLDSRGAELLQAGGFRVRDPGNLNINAHVGSAHNGGGFTSFSMSPEHAIQRDEAVSPSMNDVERLPSGFYRQVRYMHEAYHPYGVLTDASFHDRGQSSGHKEAEVLLPGGLPQHYVYRMWPREIIFDVYGNILTTVVYPPIYNPNFKYRRHPLFARKDR</sequence>
<comment type="caution">
    <text evidence="2">The sequence shown here is derived from an EMBL/GenBank/DDBJ whole genome shotgun (WGS) entry which is preliminary data.</text>
</comment>
<gene>
    <name evidence="2" type="ORF">LX15_004066</name>
</gene>
<evidence type="ECO:0000313" key="2">
    <source>
        <dbReference type="EMBL" id="MCP2260352.1"/>
    </source>
</evidence>
<dbReference type="Gene3D" id="3.90.210.10">
    <property type="entry name" value="Heat-Labile Enterotoxin, subunit A"/>
    <property type="match status" value="1"/>
</dbReference>
<accession>A0ABT1HXU2</accession>
<feature type="compositionally biased region" description="Pro residues" evidence="1">
    <location>
        <begin position="412"/>
        <end position="421"/>
    </location>
</feature>
<feature type="compositionally biased region" description="Basic and acidic residues" evidence="1">
    <location>
        <begin position="265"/>
        <end position="288"/>
    </location>
</feature>
<feature type="compositionally biased region" description="Low complexity" evidence="1">
    <location>
        <begin position="447"/>
        <end position="459"/>
    </location>
</feature>
<feature type="compositionally biased region" description="Pro residues" evidence="1">
    <location>
        <begin position="494"/>
        <end position="503"/>
    </location>
</feature>
<feature type="compositionally biased region" description="Basic and acidic residues" evidence="1">
    <location>
        <begin position="743"/>
        <end position="752"/>
    </location>
</feature>
<feature type="region of interest" description="Disordered" evidence="1">
    <location>
        <begin position="240"/>
        <end position="664"/>
    </location>
</feature>
<feature type="region of interest" description="Disordered" evidence="1">
    <location>
        <begin position="743"/>
        <end position="770"/>
    </location>
</feature>
<feature type="compositionally biased region" description="Pro residues" evidence="1">
    <location>
        <begin position="434"/>
        <end position="446"/>
    </location>
</feature>
<feature type="compositionally biased region" description="Low complexity" evidence="1">
    <location>
        <begin position="423"/>
        <end position="433"/>
    </location>
</feature>
<reference evidence="2 3" key="1">
    <citation type="submission" date="2022-06" db="EMBL/GenBank/DDBJ databases">
        <title>Genomic Encyclopedia of Archaeal and Bacterial Type Strains, Phase II (KMG-II): from individual species to whole genera.</title>
        <authorList>
            <person name="Goeker M."/>
        </authorList>
    </citation>
    <scope>NUCLEOTIDE SEQUENCE [LARGE SCALE GENOMIC DNA]</scope>
    <source>
        <strain evidence="2 3">DSM 40477</strain>
    </source>
</reference>
<dbReference type="Proteomes" id="UP001205311">
    <property type="component" value="Unassembled WGS sequence"/>
</dbReference>
<feature type="compositionally biased region" description="Gly residues" evidence="1">
    <location>
        <begin position="540"/>
        <end position="549"/>
    </location>
</feature>
<keyword evidence="3" id="KW-1185">Reference proteome</keyword>
<feature type="compositionally biased region" description="Polar residues" evidence="1">
    <location>
        <begin position="508"/>
        <end position="518"/>
    </location>
</feature>
<name>A0ABT1HXU2_STRSD</name>
<evidence type="ECO:0000256" key="1">
    <source>
        <dbReference type="SAM" id="MobiDB-lite"/>
    </source>
</evidence>
<protein>
    <recommendedName>
        <fullName evidence="4">DUF4237 domain-containing protein</fullName>
    </recommendedName>
</protein>
<proteinExistence type="predicted"/>
<evidence type="ECO:0000313" key="3">
    <source>
        <dbReference type="Proteomes" id="UP001205311"/>
    </source>
</evidence>
<feature type="compositionally biased region" description="Basic and acidic residues" evidence="1">
    <location>
        <begin position="34"/>
        <end position="47"/>
    </location>
</feature>
<dbReference type="RefSeq" id="WP_253671208.1">
    <property type="nucleotide sequence ID" value="NZ_JAMTCP010000026.1"/>
</dbReference>
<feature type="compositionally biased region" description="Pro residues" evidence="1">
    <location>
        <begin position="567"/>
        <end position="585"/>
    </location>
</feature>
<feature type="compositionally biased region" description="Low complexity" evidence="1">
    <location>
        <begin position="381"/>
        <end position="394"/>
    </location>
</feature>
<evidence type="ECO:0008006" key="4">
    <source>
        <dbReference type="Google" id="ProtNLM"/>
    </source>
</evidence>
<feature type="region of interest" description="Disordered" evidence="1">
    <location>
        <begin position="128"/>
        <end position="155"/>
    </location>
</feature>